<keyword evidence="4" id="KW-1185">Reference proteome</keyword>
<dbReference type="InterPro" id="IPR032710">
    <property type="entry name" value="NTF2-like_dom_sf"/>
</dbReference>
<protein>
    <submittedName>
        <fullName evidence="3">SnoaL-like domain-containing protein</fullName>
    </submittedName>
</protein>
<reference evidence="4" key="1">
    <citation type="submission" date="2016-10" db="EMBL/GenBank/DDBJ databases">
        <authorList>
            <person name="Varghese N."/>
            <person name="Submissions S."/>
        </authorList>
    </citation>
    <scope>NUCLEOTIDE SEQUENCE [LARGE SCALE GENOMIC DNA]</scope>
    <source>
        <strain evidence="4">DSM 45413</strain>
    </source>
</reference>
<dbReference type="SUPFAM" id="SSF54427">
    <property type="entry name" value="NTF2-like"/>
    <property type="match status" value="1"/>
</dbReference>
<proteinExistence type="predicted"/>
<sequence length="183" mass="20746">MSTTDPQYAALAARLQELEDVREITEVFYEFHHACTGGFNGLQAGRMEALDCLTDDATIEVQQLHEPGKGPRGREAVAQYWHYFYGDDGPLPYVFQTSVADKVVVSGDTAVQYSNMLGMFWHRDNQPVISLSKRINDFVRTEKGWRIRKTTIEGGFSAPLEEFRGTLNPLPPQEPRTPWTYEG</sequence>
<evidence type="ECO:0000313" key="3">
    <source>
        <dbReference type="EMBL" id="SEP20334.1"/>
    </source>
</evidence>
<feature type="region of interest" description="Disordered" evidence="1">
    <location>
        <begin position="164"/>
        <end position="183"/>
    </location>
</feature>
<evidence type="ECO:0000256" key="1">
    <source>
        <dbReference type="SAM" id="MobiDB-lite"/>
    </source>
</evidence>
<dbReference type="Proteomes" id="UP000198960">
    <property type="component" value="Unassembled WGS sequence"/>
</dbReference>
<gene>
    <name evidence="3" type="ORF">SAMN05660991_03899</name>
</gene>
<dbReference type="InterPro" id="IPR037401">
    <property type="entry name" value="SnoaL-like"/>
</dbReference>
<evidence type="ECO:0000259" key="2">
    <source>
        <dbReference type="Pfam" id="PF13577"/>
    </source>
</evidence>
<accession>A0A1H8VYE6</accession>
<evidence type="ECO:0000313" key="4">
    <source>
        <dbReference type="Proteomes" id="UP000198960"/>
    </source>
</evidence>
<dbReference type="EMBL" id="FOEE01000014">
    <property type="protein sequence ID" value="SEP20334.1"/>
    <property type="molecule type" value="Genomic_DNA"/>
</dbReference>
<dbReference type="Pfam" id="PF13577">
    <property type="entry name" value="SnoaL_4"/>
    <property type="match status" value="1"/>
</dbReference>
<feature type="domain" description="SnoaL-like" evidence="2">
    <location>
        <begin position="16"/>
        <end position="150"/>
    </location>
</feature>
<organism evidence="3 4">
    <name type="scientific">Trujillonella endophytica</name>
    <dbReference type="NCBI Taxonomy" id="673521"/>
    <lineage>
        <taxon>Bacteria</taxon>
        <taxon>Bacillati</taxon>
        <taxon>Actinomycetota</taxon>
        <taxon>Actinomycetes</taxon>
        <taxon>Geodermatophilales</taxon>
        <taxon>Geodermatophilaceae</taxon>
        <taxon>Trujillonella</taxon>
    </lineage>
</organism>
<dbReference type="RefSeq" id="WP_170861194.1">
    <property type="nucleotide sequence ID" value="NZ_FOEE01000014.1"/>
</dbReference>
<dbReference type="AlphaFoldDB" id="A0A1H8VYE6"/>
<name>A0A1H8VYE6_9ACTN</name>
<dbReference type="Gene3D" id="3.10.450.50">
    <property type="match status" value="1"/>
</dbReference>